<reference evidence="7" key="2">
    <citation type="submission" date="2020-09" db="EMBL/GenBank/DDBJ databases">
        <authorList>
            <person name="Sun Q."/>
            <person name="Zhou Y."/>
        </authorList>
    </citation>
    <scope>NUCLEOTIDE SEQUENCE</scope>
    <source>
        <strain evidence="7">CGMCC 1.16067</strain>
    </source>
</reference>
<dbReference type="PROSITE" id="PS51687">
    <property type="entry name" value="SAM_MT_RNA_M5U"/>
    <property type="match status" value="1"/>
</dbReference>
<dbReference type="GO" id="GO:0070475">
    <property type="term" value="P:rRNA base methylation"/>
    <property type="evidence" value="ECO:0007669"/>
    <property type="project" value="TreeGrafter"/>
</dbReference>
<keyword evidence="3 4" id="KW-0949">S-adenosyl-L-methionine</keyword>
<feature type="active site" evidence="5">
    <location>
        <position position="332"/>
    </location>
</feature>
<evidence type="ECO:0000313" key="7">
    <source>
        <dbReference type="EMBL" id="GGF49688.1"/>
    </source>
</evidence>
<comment type="similarity">
    <text evidence="4">Belongs to the class I-like SAM-binding methyltransferase superfamily. RNA M5U methyltransferase family.</text>
</comment>
<dbReference type="Proteomes" id="UP000649179">
    <property type="component" value="Unassembled WGS sequence"/>
</dbReference>
<name>A0A917BN93_9ACTN</name>
<dbReference type="EMBL" id="BMKQ01000001">
    <property type="protein sequence ID" value="GGF49688.1"/>
    <property type="molecule type" value="Genomic_DNA"/>
</dbReference>
<proteinExistence type="inferred from homology"/>
<dbReference type="SUPFAM" id="SSF53335">
    <property type="entry name" value="S-adenosyl-L-methionine-dependent methyltransferases"/>
    <property type="match status" value="1"/>
</dbReference>
<feature type="binding site" evidence="4">
    <location>
        <position position="211"/>
    </location>
    <ligand>
        <name>S-adenosyl-L-methionine</name>
        <dbReference type="ChEBI" id="CHEBI:59789"/>
    </ligand>
</feature>
<dbReference type="CDD" id="cd02440">
    <property type="entry name" value="AdoMet_MTases"/>
    <property type="match status" value="1"/>
</dbReference>
<organism evidence="7 8">
    <name type="scientific">Marmoricola endophyticus</name>
    <dbReference type="NCBI Taxonomy" id="2040280"/>
    <lineage>
        <taxon>Bacteria</taxon>
        <taxon>Bacillati</taxon>
        <taxon>Actinomycetota</taxon>
        <taxon>Actinomycetes</taxon>
        <taxon>Propionibacteriales</taxon>
        <taxon>Nocardioidaceae</taxon>
        <taxon>Marmoricola</taxon>
    </lineage>
</organism>
<dbReference type="Pfam" id="PF13649">
    <property type="entry name" value="Methyltransf_25"/>
    <property type="match status" value="1"/>
</dbReference>
<keyword evidence="8" id="KW-1185">Reference proteome</keyword>
<evidence type="ECO:0000256" key="4">
    <source>
        <dbReference type="PROSITE-ProRule" id="PRU01024"/>
    </source>
</evidence>
<dbReference type="InterPro" id="IPR030390">
    <property type="entry name" value="MeTrfase_TrmA_AS"/>
</dbReference>
<dbReference type="InterPro" id="IPR029063">
    <property type="entry name" value="SAM-dependent_MTases_sf"/>
</dbReference>
<dbReference type="RefSeq" id="WP_188780027.1">
    <property type="nucleotide sequence ID" value="NZ_BMKQ01000001.1"/>
</dbReference>
<dbReference type="InterPro" id="IPR030391">
    <property type="entry name" value="MeTrfase_TrmA_CS"/>
</dbReference>
<evidence type="ECO:0000256" key="1">
    <source>
        <dbReference type="ARBA" id="ARBA00022603"/>
    </source>
</evidence>
<keyword evidence="2 4" id="KW-0808">Transferase</keyword>
<accession>A0A917BN93</accession>
<evidence type="ECO:0000256" key="5">
    <source>
        <dbReference type="PROSITE-ProRule" id="PRU10015"/>
    </source>
</evidence>
<dbReference type="PROSITE" id="PS01231">
    <property type="entry name" value="TRMA_2"/>
    <property type="match status" value="1"/>
</dbReference>
<dbReference type="PROSITE" id="PS01230">
    <property type="entry name" value="TRMA_1"/>
    <property type="match status" value="1"/>
</dbReference>
<dbReference type="InterPro" id="IPR041698">
    <property type="entry name" value="Methyltransf_25"/>
</dbReference>
<dbReference type="NCBIfam" id="NF002909">
    <property type="entry name" value="PRK03522.2-1"/>
    <property type="match status" value="1"/>
</dbReference>
<dbReference type="Pfam" id="PF05958">
    <property type="entry name" value="tRNA_U5-meth_tr"/>
    <property type="match status" value="1"/>
</dbReference>
<feature type="domain" description="Methyltransferase" evidence="6">
    <location>
        <begin position="238"/>
        <end position="296"/>
    </location>
</feature>
<dbReference type="InterPro" id="IPR010280">
    <property type="entry name" value="U5_MeTrfase_fam"/>
</dbReference>
<feature type="binding site" evidence="4">
    <location>
        <position position="305"/>
    </location>
    <ligand>
        <name>S-adenosyl-L-methionine</name>
        <dbReference type="ChEBI" id="CHEBI:59789"/>
    </ligand>
</feature>
<evidence type="ECO:0000256" key="3">
    <source>
        <dbReference type="ARBA" id="ARBA00022691"/>
    </source>
</evidence>
<gene>
    <name evidence="7" type="primary">rlmC</name>
    <name evidence="7" type="ORF">GCM10011519_24540</name>
</gene>
<feature type="binding site" evidence="4">
    <location>
        <position position="261"/>
    </location>
    <ligand>
        <name>S-adenosyl-L-methionine</name>
        <dbReference type="ChEBI" id="CHEBI:59789"/>
    </ligand>
</feature>
<protein>
    <submittedName>
        <fullName evidence="7">23S rRNA (Uracil(747)-C(5))-methyltransferase RlmC</fullName>
    </submittedName>
</protein>
<keyword evidence="1 4" id="KW-0489">Methyltransferase</keyword>
<feature type="binding site" evidence="4">
    <location>
        <position position="240"/>
    </location>
    <ligand>
        <name>S-adenosyl-L-methionine</name>
        <dbReference type="ChEBI" id="CHEBI:59789"/>
    </ligand>
</feature>
<dbReference type="PANTHER" id="PTHR11061:SF30">
    <property type="entry name" value="TRNA (URACIL(54)-C(5))-METHYLTRANSFERASE"/>
    <property type="match status" value="1"/>
</dbReference>
<feature type="active site" description="Nucleophile" evidence="4">
    <location>
        <position position="332"/>
    </location>
</feature>
<dbReference type="Gene3D" id="3.40.50.150">
    <property type="entry name" value="Vaccinia Virus protein VP39"/>
    <property type="match status" value="1"/>
</dbReference>
<sequence>MQCGYYDAGRCRSCTLIEQPYDAQLAGKCARVGALLDTHEDLVWAEPVASVEEGFRNKAKLVVGGTVAAPTVGILDAERRGVDLRGCGLHEDAIAEVLPALAEFVTTASLTPYDVPARRGELKHLLVTASPTGELMVRFVLRSQEPLARIRKHLPTLLERLPQVVVVSANLQPEHKAVLEGEQEIALTERESLRMPVGGVDLLLRPQSFFQTSTSVADALYRQVRAWVEEVRPRTLWDLYCGVGGFALACAAPGRAVVGVESSEEAVRSARAAAERDGAQARFVAADATTWAREQGDVPELVVVNPPRRGIGPDLAEWLEGSGVGTVVYSSCHPESLARDLAAMPSLRPVRGRVFDMFPQTGHLETAVLLRRDQ</sequence>
<dbReference type="GO" id="GO:0070041">
    <property type="term" value="F:rRNA (uridine-C5-)-methyltransferase activity"/>
    <property type="evidence" value="ECO:0007669"/>
    <property type="project" value="TreeGrafter"/>
</dbReference>
<dbReference type="AlphaFoldDB" id="A0A917BN93"/>
<dbReference type="PANTHER" id="PTHR11061">
    <property type="entry name" value="RNA M5U METHYLTRANSFERASE"/>
    <property type="match status" value="1"/>
</dbReference>
<evidence type="ECO:0000313" key="8">
    <source>
        <dbReference type="Proteomes" id="UP000649179"/>
    </source>
</evidence>
<comment type="caution">
    <text evidence="7">The sequence shown here is derived from an EMBL/GenBank/DDBJ whole genome shotgun (WGS) entry which is preliminary data.</text>
</comment>
<evidence type="ECO:0000256" key="2">
    <source>
        <dbReference type="ARBA" id="ARBA00022679"/>
    </source>
</evidence>
<dbReference type="Gene3D" id="2.40.50.1070">
    <property type="match status" value="1"/>
</dbReference>
<evidence type="ECO:0000259" key="6">
    <source>
        <dbReference type="Pfam" id="PF13649"/>
    </source>
</evidence>
<reference evidence="7" key="1">
    <citation type="journal article" date="2014" name="Int. J. Syst. Evol. Microbiol.">
        <title>Complete genome sequence of Corynebacterium casei LMG S-19264T (=DSM 44701T), isolated from a smear-ripened cheese.</title>
        <authorList>
            <consortium name="US DOE Joint Genome Institute (JGI-PGF)"/>
            <person name="Walter F."/>
            <person name="Albersmeier A."/>
            <person name="Kalinowski J."/>
            <person name="Ruckert C."/>
        </authorList>
    </citation>
    <scope>NUCLEOTIDE SEQUENCE</scope>
    <source>
        <strain evidence="7">CGMCC 1.16067</strain>
    </source>
</reference>